<organism evidence="2 3">
    <name type="scientific">Vallicoccus soli</name>
    <dbReference type="NCBI Taxonomy" id="2339232"/>
    <lineage>
        <taxon>Bacteria</taxon>
        <taxon>Bacillati</taxon>
        <taxon>Actinomycetota</taxon>
        <taxon>Actinomycetes</taxon>
        <taxon>Motilibacterales</taxon>
        <taxon>Vallicoccaceae</taxon>
        <taxon>Vallicoccus</taxon>
    </lineage>
</organism>
<keyword evidence="1" id="KW-1133">Transmembrane helix</keyword>
<protein>
    <submittedName>
        <fullName evidence="2">Uncharacterized protein</fullName>
    </submittedName>
</protein>
<dbReference type="AlphaFoldDB" id="A0A3A3Z260"/>
<gene>
    <name evidence="2" type="ORF">D5H78_00365</name>
</gene>
<accession>A0A3A3Z260</accession>
<evidence type="ECO:0000313" key="3">
    <source>
        <dbReference type="Proteomes" id="UP000265614"/>
    </source>
</evidence>
<dbReference type="Proteomes" id="UP000265614">
    <property type="component" value="Unassembled WGS sequence"/>
</dbReference>
<keyword evidence="3" id="KW-1185">Reference proteome</keyword>
<evidence type="ECO:0000313" key="2">
    <source>
        <dbReference type="EMBL" id="RJK97534.1"/>
    </source>
</evidence>
<feature type="transmembrane region" description="Helical" evidence="1">
    <location>
        <begin position="7"/>
        <end position="28"/>
    </location>
</feature>
<dbReference type="EMBL" id="QZEZ01000001">
    <property type="protein sequence ID" value="RJK97534.1"/>
    <property type="molecule type" value="Genomic_DNA"/>
</dbReference>
<evidence type="ECO:0000256" key="1">
    <source>
        <dbReference type="SAM" id="Phobius"/>
    </source>
</evidence>
<sequence>MAFLARLTAYALAGAVLGLAAGLLLRALGVVDNPFWAASAGILAGAVLCPLQEQRRRRPGG</sequence>
<dbReference type="RefSeq" id="WP_119948433.1">
    <property type="nucleotide sequence ID" value="NZ_QZEZ01000001.1"/>
</dbReference>
<name>A0A3A3Z260_9ACTN</name>
<keyword evidence="1" id="KW-0472">Membrane</keyword>
<feature type="transmembrane region" description="Helical" evidence="1">
    <location>
        <begin position="34"/>
        <end position="51"/>
    </location>
</feature>
<reference evidence="2 3" key="1">
    <citation type="submission" date="2018-09" db="EMBL/GenBank/DDBJ databases">
        <title>YIM 75000 draft genome.</title>
        <authorList>
            <person name="Tang S."/>
            <person name="Feng Y."/>
        </authorList>
    </citation>
    <scope>NUCLEOTIDE SEQUENCE [LARGE SCALE GENOMIC DNA]</scope>
    <source>
        <strain evidence="2 3">YIM 75000</strain>
    </source>
</reference>
<keyword evidence="1" id="KW-0812">Transmembrane</keyword>
<comment type="caution">
    <text evidence="2">The sequence shown here is derived from an EMBL/GenBank/DDBJ whole genome shotgun (WGS) entry which is preliminary data.</text>
</comment>
<proteinExistence type="predicted"/>